<dbReference type="Gene3D" id="3.40.50.150">
    <property type="entry name" value="Vaccinia Virus protein VP39"/>
    <property type="match status" value="1"/>
</dbReference>
<dbReference type="Pfam" id="PF07942">
    <property type="entry name" value="CARME"/>
    <property type="match status" value="1"/>
</dbReference>
<dbReference type="InterPro" id="IPR012901">
    <property type="entry name" value="CARME"/>
</dbReference>
<dbReference type="PANTHER" id="PTHR12303">
    <property type="entry name" value="CARNOSINE N-METHYLTRANSFERASE"/>
    <property type="match status" value="1"/>
</dbReference>
<dbReference type="Proteomes" id="UP000011777">
    <property type="component" value="Unassembled WGS sequence"/>
</dbReference>
<dbReference type="eggNOG" id="KOG2798">
    <property type="taxonomic scope" value="Eukaryota"/>
</dbReference>
<dbReference type="AlphaFoldDB" id="M3J7U9"/>
<comment type="caution">
    <text evidence="6">The sequence shown here is derived from an EMBL/GenBank/DDBJ whole genome shotgun (WGS) entry which is preliminary data.</text>
</comment>
<evidence type="ECO:0000313" key="7">
    <source>
        <dbReference type="Proteomes" id="UP000011777"/>
    </source>
</evidence>
<proteinExistence type="inferred from homology"/>
<dbReference type="InterPro" id="IPR029063">
    <property type="entry name" value="SAM-dependent_MTases_sf"/>
</dbReference>
<dbReference type="GO" id="GO:0030735">
    <property type="term" value="F:carnosine N-methyltransferase activity"/>
    <property type="evidence" value="ECO:0007669"/>
    <property type="project" value="UniProtKB-EC"/>
</dbReference>
<evidence type="ECO:0000313" key="6">
    <source>
        <dbReference type="EMBL" id="EMG48138.1"/>
    </source>
</evidence>
<name>M3J7U9_CANMX</name>
<feature type="non-terminal residue" evidence="6">
    <location>
        <position position="1"/>
    </location>
</feature>
<dbReference type="OrthoDB" id="978at2759"/>
<reference evidence="6 7" key="1">
    <citation type="submission" date="2013-02" db="EMBL/GenBank/DDBJ databases">
        <title>Genome sequence of Candida maltosa Xu316, a potential industrial strain for xylitol and ethanol production.</title>
        <authorList>
            <person name="Yu J."/>
            <person name="Wang Q."/>
            <person name="Geng X."/>
            <person name="Bao W."/>
            <person name="He P."/>
            <person name="Cai J."/>
        </authorList>
    </citation>
    <scope>NUCLEOTIDE SEQUENCE [LARGE SCALE GENOMIC DNA]</scope>
    <source>
        <strain evidence="7">Xu316</strain>
    </source>
</reference>
<evidence type="ECO:0000256" key="2">
    <source>
        <dbReference type="ARBA" id="ARBA00012003"/>
    </source>
</evidence>
<dbReference type="EMBL" id="AOGT01001234">
    <property type="protein sequence ID" value="EMG48138.1"/>
    <property type="molecule type" value="Genomic_DNA"/>
</dbReference>
<evidence type="ECO:0000256" key="5">
    <source>
        <dbReference type="ARBA" id="ARBA00022691"/>
    </source>
</evidence>
<dbReference type="HOGENOM" id="CLU_030612_1_2_1"/>
<dbReference type="PANTHER" id="PTHR12303:SF6">
    <property type="entry name" value="CARNOSINE N-METHYLTRANSFERASE"/>
    <property type="match status" value="1"/>
</dbReference>
<accession>M3J7U9</accession>
<dbReference type="SUPFAM" id="SSF53335">
    <property type="entry name" value="S-adenosyl-L-methionine-dependent methyltransferases"/>
    <property type="match status" value="1"/>
</dbReference>
<dbReference type="EC" id="2.1.1.22" evidence="2"/>
<dbReference type="STRING" id="1245528.M3J7U9"/>
<dbReference type="SMART" id="SM01296">
    <property type="entry name" value="N2227"/>
    <property type="match status" value="1"/>
</dbReference>
<evidence type="ECO:0000256" key="3">
    <source>
        <dbReference type="ARBA" id="ARBA00022603"/>
    </source>
</evidence>
<protein>
    <recommendedName>
        <fullName evidence="2">carnosine N-methyltransferase</fullName>
        <ecNumber evidence="2">2.1.1.22</ecNumber>
    </recommendedName>
</protein>
<sequence length="322" mass="36967">RIYKVTMSQDEEEYQALTATLSSFNNFYKHQFENIIKPRLIKFGAMTDSEKKLLPWYQEHTDLLKQCIQQNRLFTEQLATTIARDWGVAGTPLDWTPATTKEFDITNTTLLQLAREWSDEGKDEREVSINMILKELETMYPDEAARSKVKILNPGCGLGRLVMELVMRGFWTQGNEISYHMLLTSSYILNYCQYPFSNQVFPFLGKSSHLVKRAYQTRGLLIPDIAPYSVLTELKEEKPHIPYDELMSITAGSFLELYGPVKPGGELKDPDANELKKSCKESFDVVVTNFFLDTASNIIDYIKAIDNVLKHGGKWINFGPLY</sequence>
<comment type="similarity">
    <text evidence="1">Belongs to the carnosine N-methyltransferase family.</text>
</comment>
<keyword evidence="3" id="KW-0489">Methyltransferase</keyword>
<keyword evidence="5" id="KW-0949">S-adenosyl-L-methionine</keyword>
<dbReference type="GO" id="GO:0032259">
    <property type="term" value="P:methylation"/>
    <property type="evidence" value="ECO:0007669"/>
    <property type="project" value="UniProtKB-KW"/>
</dbReference>
<evidence type="ECO:0000256" key="1">
    <source>
        <dbReference type="ARBA" id="ARBA00010086"/>
    </source>
</evidence>
<keyword evidence="4" id="KW-0808">Transferase</keyword>
<dbReference type="OMA" id="KQFAREW"/>
<gene>
    <name evidence="6" type="ORF">G210_1354</name>
</gene>
<evidence type="ECO:0000256" key="4">
    <source>
        <dbReference type="ARBA" id="ARBA00022679"/>
    </source>
</evidence>
<organism evidence="6 7">
    <name type="scientific">Candida maltosa (strain Xu316)</name>
    <name type="common">Yeast</name>
    <dbReference type="NCBI Taxonomy" id="1245528"/>
    <lineage>
        <taxon>Eukaryota</taxon>
        <taxon>Fungi</taxon>
        <taxon>Dikarya</taxon>
        <taxon>Ascomycota</taxon>
        <taxon>Saccharomycotina</taxon>
        <taxon>Pichiomycetes</taxon>
        <taxon>Debaryomycetaceae</taxon>
        <taxon>Candida/Lodderomyces clade</taxon>
        <taxon>Candida</taxon>
    </lineage>
</organism>
<keyword evidence="7" id="KW-1185">Reference proteome</keyword>